<comment type="similarity">
    <text evidence="2">Belongs to the YbaB/EbfC family.</text>
</comment>
<comment type="subcellular location">
    <subcellularLocation>
        <location evidence="2">Cytoplasm</location>
        <location evidence="2">Nucleoid</location>
    </subcellularLocation>
</comment>
<accession>G7V9U9</accession>
<dbReference type="HAMAP" id="MF_00274">
    <property type="entry name" value="DNA_YbaB_EbfC"/>
    <property type="match status" value="1"/>
</dbReference>
<evidence type="ECO:0000256" key="2">
    <source>
        <dbReference type="HAMAP-Rule" id="MF_00274"/>
    </source>
</evidence>
<dbReference type="OrthoDB" id="9795263at2"/>
<gene>
    <name evidence="4" type="ordered locus">Tlie_0916</name>
</gene>
<dbReference type="GO" id="GO:0043590">
    <property type="term" value="C:bacterial nucleoid"/>
    <property type="evidence" value="ECO:0007669"/>
    <property type="project" value="UniProtKB-UniRule"/>
</dbReference>
<name>G7V9U9_THELD</name>
<keyword evidence="5" id="KW-1185">Reference proteome</keyword>
<dbReference type="NCBIfam" id="TIGR00103">
    <property type="entry name" value="DNA_YbaB_EbfC"/>
    <property type="match status" value="1"/>
</dbReference>
<dbReference type="Gene3D" id="3.30.1310.10">
    <property type="entry name" value="Nucleoid-associated protein YbaB-like domain"/>
    <property type="match status" value="1"/>
</dbReference>
<feature type="coiled-coil region" evidence="3">
    <location>
        <begin position="3"/>
        <end position="30"/>
    </location>
</feature>
<dbReference type="InterPro" id="IPR036894">
    <property type="entry name" value="YbaB-like_sf"/>
</dbReference>
<reference evidence="5" key="1">
    <citation type="submission" date="2011-10" db="EMBL/GenBank/DDBJ databases">
        <title>The complete genome of chromosome of Thermovirga lienii DSM 17291.</title>
        <authorList>
            <consortium name="US DOE Joint Genome Institute (JGI-PGF)"/>
            <person name="Lucas S."/>
            <person name="Copeland A."/>
            <person name="Lapidus A."/>
            <person name="Glavina del Rio T."/>
            <person name="Dalin E."/>
            <person name="Tice H."/>
            <person name="Bruce D."/>
            <person name="Goodwin L."/>
            <person name="Pitluck S."/>
            <person name="Peters L."/>
            <person name="Mikhailova N."/>
            <person name="Saunders E."/>
            <person name="Kyrpides N."/>
            <person name="Mavromatis K."/>
            <person name="Ivanova N."/>
            <person name="Last F.I."/>
            <person name="Brettin T."/>
            <person name="Detter J.C."/>
            <person name="Han C."/>
            <person name="Larimer F."/>
            <person name="Land M."/>
            <person name="Hauser L."/>
            <person name="Markowitz V."/>
            <person name="Cheng J.-F."/>
            <person name="Hugenholtz P."/>
            <person name="Woyke T."/>
            <person name="Wu D."/>
            <person name="Spring S."/>
            <person name="Schroeder M."/>
            <person name="Brambilla E.-M."/>
            <person name="Klenk H.-P."/>
            <person name="Eisen J.A."/>
        </authorList>
    </citation>
    <scope>NUCLEOTIDE SEQUENCE [LARGE SCALE GENOMIC DNA]</scope>
    <source>
        <strain evidence="5">ATCC BAA-1197 / DSM 17291 / Cas60314</strain>
    </source>
</reference>
<evidence type="ECO:0000313" key="5">
    <source>
        <dbReference type="Proteomes" id="UP000005868"/>
    </source>
</evidence>
<organism evidence="4 5">
    <name type="scientific">Thermovirga lienii (strain ATCC BAA-1197 / DSM 17291 / Cas60314)</name>
    <dbReference type="NCBI Taxonomy" id="580340"/>
    <lineage>
        <taxon>Bacteria</taxon>
        <taxon>Thermotogati</taxon>
        <taxon>Synergistota</taxon>
        <taxon>Synergistia</taxon>
        <taxon>Synergistales</taxon>
        <taxon>Thermovirgaceae</taxon>
        <taxon>Thermovirga</taxon>
    </lineage>
</organism>
<evidence type="ECO:0000256" key="1">
    <source>
        <dbReference type="ARBA" id="ARBA00023125"/>
    </source>
</evidence>
<keyword evidence="3" id="KW-0175">Coiled coil</keyword>
<dbReference type="eggNOG" id="COG0718">
    <property type="taxonomic scope" value="Bacteria"/>
</dbReference>
<dbReference type="STRING" id="580340.Tlie_0916"/>
<dbReference type="KEGG" id="tli:Tlie_0916"/>
<dbReference type="PANTHER" id="PTHR33449">
    <property type="entry name" value="NUCLEOID-ASSOCIATED PROTEIN YBAB"/>
    <property type="match status" value="1"/>
</dbReference>
<keyword evidence="2" id="KW-0963">Cytoplasm</keyword>
<protein>
    <recommendedName>
        <fullName evidence="2">Nucleoid-associated protein Tlie_0916</fullName>
    </recommendedName>
</protein>
<dbReference type="SUPFAM" id="SSF82607">
    <property type="entry name" value="YbaB-like"/>
    <property type="match status" value="1"/>
</dbReference>
<comment type="subunit">
    <text evidence="2">Homodimer.</text>
</comment>
<comment type="function">
    <text evidence="2">Binds to DNA and alters its conformation. May be involved in regulation of gene expression, nucleoid organization and DNA protection.</text>
</comment>
<evidence type="ECO:0000313" key="4">
    <source>
        <dbReference type="EMBL" id="AER66649.1"/>
    </source>
</evidence>
<dbReference type="Proteomes" id="UP000005868">
    <property type="component" value="Chromosome"/>
</dbReference>
<dbReference type="Pfam" id="PF02575">
    <property type="entry name" value="YbaB_DNA_bd"/>
    <property type="match status" value="1"/>
</dbReference>
<dbReference type="HOGENOM" id="CLU_140930_1_0_0"/>
<dbReference type="AlphaFoldDB" id="G7V9U9"/>
<sequence>MKMDHILKQAKKLQAEMARVQEELANEVVEGSAGGGLVKVKANGQGDIVGIDIDVEVIDPEEKEMLEDLILAAISDALTKSRELAQKRMGAFSKGFGLPGLM</sequence>
<dbReference type="GO" id="GO:0005829">
    <property type="term" value="C:cytosol"/>
    <property type="evidence" value="ECO:0007669"/>
    <property type="project" value="TreeGrafter"/>
</dbReference>
<dbReference type="PANTHER" id="PTHR33449:SF1">
    <property type="entry name" value="NUCLEOID-ASSOCIATED PROTEIN YBAB"/>
    <property type="match status" value="1"/>
</dbReference>
<dbReference type="GO" id="GO:0003677">
    <property type="term" value="F:DNA binding"/>
    <property type="evidence" value="ECO:0007669"/>
    <property type="project" value="UniProtKB-UniRule"/>
</dbReference>
<keyword evidence="1 2" id="KW-0238">DNA-binding</keyword>
<dbReference type="InterPro" id="IPR004401">
    <property type="entry name" value="YbaB/EbfC"/>
</dbReference>
<dbReference type="EMBL" id="CP003096">
    <property type="protein sequence ID" value="AER66649.1"/>
    <property type="molecule type" value="Genomic_DNA"/>
</dbReference>
<reference evidence="4 5" key="2">
    <citation type="journal article" date="2012" name="Stand. Genomic Sci.">
        <title>Genome sequence of the moderately thermophilic, amino-acid-degrading and sulfur-reducing bacterium Thermovirga lienii type strain (Cas60314(T)).</title>
        <authorList>
            <person name="Goker M."/>
            <person name="Saunders E."/>
            <person name="Lapidus A."/>
            <person name="Nolan M."/>
            <person name="Lucas S."/>
            <person name="Hammon N."/>
            <person name="Deshpande S."/>
            <person name="Cheng J.F."/>
            <person name="Han C."/>
            <person name="Tapia R."/>
            <person name="Goodwin L.A."/>
            <person name="Pitluck S."/>
            <person name="Liolios K."/>
            <person name="Mavromatis K."/>
            <person name="Pagani I."/>
            <person name="Ivanova N."/>
            <person name="Mikhailova N."/>
            <person name="Pati A."/>
            <person name="Chen A."/>
            <person name="Palaniappan K."/>
            <person name="Land M."/>
            <person name="Chang Y.J."/>
            <person name="Jeffries C.D."/>
            <person name="Brambilla E.M."/>
            <person name="Rohde M."/>
            <person name="Spring S."/>
            <person name="Detter J.C."/>
            <person name="Woyke T."/>
            <person name="Bristow J."/>
            <person name="Eisen J.A."/>
            <person name="Markowitz V."/>
            <person name="Hugenholtz P."/>
            <person name="Kyrpides N.C."/>
            <person name="Klenk H.P."/>
        </authorList>
    </citation>
    <scope>NUCLEOTIDE SEQUENCE [LARGE SCALE GENOMIC DNA]</scope>
    <source>
        <strain evidence="5">ATCC BAA-1197 / DSM 17291 / Cas60314</strain>
    </source>
</reference>
<evidence type="ECO:0000256" key="3">
    <source>
        <dbReference type="SAM" id="Coils"/>
    </source>
</evidence>
<dbReference type="PIRSF" id="PIRSF004555">
    <property type="entry name" value="UCP004555"/>
    <property type="match status" value="1"/>
</dbReference>
<proteinExistence type="inferred from homology"/>